<accession>A0A0B3RW83</accession>
<comment type="subcellular location">
    <subcellularLocation>
        <location evidence="1">Secreted</location>
    </subcellularLocation>
</comment>
<dbReference type="InterPro" id="IPR018511">
    <property type="entry name" value="Hemolysin-typ_Ca-bd_CS"/>
</dbReference>
<dbReference type="STRING" id="561184.SAMN05216376_102463"/>
<proteinExistence type="predicted"/>
<evidence type="ECO:0000256" key="3">
    <source>
        <dbReference type="SAM" id="MobiDB-lite"/>
    </source>
</evidence>
<dbReference type="PATRIC" id="fig|1515334.3.peg.4370"/>
<gene>
    <name evidence="4" type="ORF">OA50_04340</name>
</gene>
<feature type="region of interest" description="Disordered" evidence="3">
    <location>
        <begin position="696"/>
        <end position="780"/>
    </location>
</feature>
<comment type="caution">
    <text evidence="4">The sequence shown here is derived from an EMBL/GenBank/DDBJ whole genome shotgun (WGS) entry which is preliminary data.</text>
</comment>
<dbReference type="Gene3D" id="2.150.10.10">
    <property type="entry name" value="Serralysin-like metalloprotease, C-terminal"/>
    <property type="match status" value="3"/>
</dbReference>
<dbReference type="AlphaFoldDB" id="A0A0B3RW83"/>
<evidence type="ECO:0000313" key="5">
    <source>
        <dbReference type="Proteomes" id="UP000030960"/>
    </source>
</evidence>
<dbReference type="Pfam" id="PF00353">
    <property type="entry name" value="HemolysinCabind"/>
    <property type="match status" value="4"/>
</dbReference>
<reference evidence="4 5" key="1">
    <citation type="submission" date="2014-10" db="EMBL/GenBank/DDBJ databases">
        <title>Genome sequence of Ponticoccus sp. strain UMTAT08 isolated from clonal culture of toxic dinoflagellate Alexandrium tamiyavanichii.</title>
        <authorList>
            <person name="Gan H.Y."/>
            <person name="Muhd D.-D."/>
            <person name="Mohd Noor M.E."/>
            <person name="Yeong Y.S."/>
            <person name="Usup G."/>
        </authorList>
    </citation>
    <scope>NUCLEOTIDE SEQUENCE [LARGE SCALE GENOMIC DNA]</scope>
    <source>
        <strain evidence="4 5">UMTAT08</strain>
    </source>
</reference>
<dbReference type="SUPFAM" id="SSF51120">
    <property type="entry name" value="beta-Roll"/>
    <property type="match status" value="2"/>
</dbReference>
<dbReference type="RefSeq" id="WP_052244744.1">
    <property type="nucleotide sequence ID" value="NZ_JSUQ01000020.1"/>
</dbReference>
<protein>
    <submittedName>
        <fullName evidence="4">Hemolysin-type calcium-binding region protein</fullName>
    </submittedName>
</protein>
<evidence type="ECO:0000256" key="2">
    <source>
        <dbReference type="ARBA" id="ARBA00022525"/>
    </source>
</evidence>
<dbReference type="OrthoDB" id="9804931at2"/>
<keyword evidence="5" id="KW-1185">Reference proteome</keyword>
<dbReference type="PROSITE" id="PS00330">
    <property type="entry name" value="HEMOLYSIN_CALCIUM"/>
    <property type="match status" value="4"/>
</dbReference>
<dbReference type="EMBL" id="JSUQ01000020">
    <property type="protein sequence ID" value="KHQ50973.1"/>
    <property type="molecule type" value="Genomic_DNA"/>
</dbReference>
<evidence type="ECO:0000313" key="4">
    <source>
        <dbReference type="EMBL" id="KHQ50973.1"/>
    </source>
</evidence>
<dbReference type="InterPro" id="IPR011049">
    <property type="entry name" value="Serralysin-like_metalloprot_C"/>
</dbReference>
<dbReference type="GO" id="GO:0005509">
    <property type="term" value="F:calcium ion binding"/>
    <property type="evidence" value="ECO:0007669"/>
    <property type="project" value="InterPro"/>
</dbReference>
<sequence length="903" mass="88970">MAIILPSSVNSTTDDALDVVTSANTILVRDGVYLAASGTGYDGIDVASSANAQTILIDGYLASDNAQGLNLNGSSNHEIGIGLNGQIVGFNGIFGTGSSIMITNDGSIVAASTAVVLSGGSQSTEPVIVNNGSITAGLIGINLANGGRVTNTGSIAAHSDGVVLANYDGTNGNSVLINSGTINADDDGVQISGANFTGSNTGSIIGQSRGMEFNSLADNSTFTNNGIVAGALDGIYVQSDWTSISNGVNGSIAGGNGLEFAVNSGHVVNRGLITGEADSGIQAGSALAIANTGSILGESYGIYATSDNGLSTGLGLQRVVNSGTITGRLYDAVYLRGTDASMDNSGDITGGANGVRIEGADGIVANSGDILARDTGILLDGTGGNVTNAGTVTTEGQGIYLDGGGTVNNTGAVTAFSFGVYVSGSIVNGRIDNSGSVVSRAASGLLTTSNEGLITNSGSVTASVYGIYSSSEFGSIQNTGSITGDTIGIYHNASSGEFRIQNTGDVISNGSAVRGSTGDEFVNSGLLQGEVGIMVLSSSSTAGTRIHNSATGVIDGEVFGIIIDDGTESAVVVNHGAISGVTGAVRFATGVSYESLLVNSGAIVGDVVGNLGVDRIHNSGLIDGALGLNAGADLVVNGGIITEVDLGDDADMLRNLGSGVVSGTVDAGAGNDTLIGGTGNDSFIGGTGNDLLVGHGGDDTLDGGSDADTLMGGAGDDSLLGGSEADVVNGGSGDDTLLGGQGADALVGQDGADDLDGGEGADTLDGGSGNDILEGGDGNDILRGRAGEDELAGGAGRDFLTGGEGADQFVFRAAVNTAPGATRDQILDFEQGVDLIVVAGLAPGFFEFRGTAGFAPSGNPELRLVETPTGSTIVQFDIDGNGSVDAEIRVANVIGLTADDFTL</sequence>
<dbReference type="Proteomes" id="UP000030960">
    <property type="component" value="Unassembled WGS sequence"/>
</dbReference>
<name>A0A0B3RW83_9RHOB</name>
<dbReference type="PRINTS" id="PR00313">
    <property type="entry name" value="CABNDNGRPT"/>
</dbReference>
<dbReference type="InterPro" id="IPR001343">
    <property type="entry name" value="Hemolysn_Ca-bd"/>
</dbReference>
<keyword evidence="2" id="KW-0964">Secreted</keyword>
<dbReference type="PANTHER" id="PTHR38340:SF1">
    <property type="entry name" value="S-LAYER PROTEIN"/>
    <property type="match status" value="1"/>
</dbReference>
<dbReference type="GO" id="GO:0005576">
    <property type="term" value="C:extracellular region"/>
    <property type="evidence" value="ECO:0007669"/>
    <property type="project" value="UniProtKB-SubCell"/>
</dbReference>
<evidence type="ECO:0000256" key="1">
    <source>
        <dbReference type="ARBA" id="ARBA00004613"/>
    </source>
</evidence>
<dbReference type="InterPro" id="IPR050557">
    <property type="entry name" value="RTX_toxin/Mannuronan_C5-epim"/>
</dbReference>
<organism evidence="4 5">
    <name type="scientific">Mameliella alba</name>
    <dbReference type="NCBI Taxonomy" id="561184"/>
    <lineage>
        <taxon>Bacteria</taxon>
        <taxon>Pseudomonadati</taxon>
        <taxon>Pseudomonadota</taxon>
        <taxon>Alphaproteobacteria</taxon>
        <taxon>Rhodobacterales</taxon>
        <taxon>Roseobacteraceae</taxon>
        <taxon>Mameliella</taxon>
    </lineage>
</organism>
<dbReference type="PANTHER" id="PTHR38340">
    <property type="entry name" value="S-LAYER PROTEIN"/>
    <property type="match status" value="1"/>
</dbReference>